<evidence type="ECO:0000313" key="2">
    <source>
        <dbReference type="EMBL" id="SDD97581.1"/>
    </source>
</evidence>
<dbReference type="GO" id="GO:0016137">
    <property type="term" value="P:glycoside metabolic process"/>
    <property type="evidence" value="ECO:0007669"/>
    <property type="project" value="UniProtKB-ARBA"/>
</dbReference>
<reference evidence="2 3" key="1">
    <citation type="submission" date="2016-10" db="EMBL/GenBank/DDBJ databases">
        <authorList>
            <person name="de Groot N.N."/>
        </authorList>
    </citation>
    <scope>NUCLEOTIDE SEQUENCE [LARGE SCALE GENOMIC DNA]</scope>
    <source>
        <strain evidence="2 3">JCM 11308</strain>
    </source>
</reference>
<name>A0A1G6Z4X3_9NOCA</name>
<dbReference type="Gene3D" id="3.40.50.10320">
    <property type="entry name" value="LmbE-like"/>
    <property type="match status" value="1"/>
</dbReference>
<dbReference type="AlphaFoldDB" id="A0A1G6Z4X3"/>
<keyword evidence="1" id="KW-0862">Zinc</keyword>
<sequence>MSVLVCFHAHPDDEVFGTGGVMRQAADAGHRVVVVTATDGALGEVPEGLLAAGETLAERRRRELEESTRVLGAHRVVQLHYADSGMAGTPENANPEAFCNVDVEDAAARLAEILVEESADVVTVYDRNGGYGHPDHVQVHRVGVRAAELAGVSHVYESTLNRDHLRALIAANPEWSADAQPPELDTLGLPASEITTVVDVSEVMAAKRAAMLAHATQVGDFGPFLQMPDEQLRAAFGQEWFRRHGAPDGLAETGLPL</sequence>
<gene>
    <name evidence="2" type="ORF">SAMN05444580_108108</name>
</gene>
<dbReference type="Pfam" id="PF02585">
    <property type="entry name" value="PIG-L"/>
    <property type="match status" value="1"/>
</dbReference>
<dbReference type="PANTHER" id="PTHR12993:SF26">
    <property type="entry name" value="1D-MYO-INOSITOL 2-ACETAMIDO-2-DEOXY-ALPHA-D-GLUCOPYRANOSIDE DEACETYLASE"/>
    <property type="match status" value="1"/>
</dbReference>
<dbReference type="Proteomes" id="UP000199417">
    <property type="component" value="Unassembled WGS sequence"/>
</dbReference>
<evidence type="ECO:0000313" key="3">
    <source>
        <dbReference type="Proteomes" id="UP000199417"/>
    </source>
</evidence>
<dbReference type="GO" id="GO:0016811">
    <property type="term" value="F:hydrolase activity, acting on carbon-nitrogen (but not peptide) bonds, in linear amides"/>
    <property type="evidence" value="ECO:0007669"/>
    <property type="project" value="TreeGrafter"/>
</dbReference>
<dbReference type="SUPFAM" id="SSF102588">
    <property type="entry name" value="LmbE-like"/>
    <property type="match status" value="1"/>
</dbReference>
<evidence type="ECO:0000256" key="1">
    <source>
        <dbReference type="ARBA" id="ARBA00022833"/>
    </source>
</evidence>
<dbReference type="InterPro" id="IPR003737">
    <property type="entry name" value="GlcNAc_PI_deacetylase-related"/>
</dbReference>
<dbReference type="RefSeq" id="WP_072845622.1">
    <property type="nucleotide sequence ID" value="NZ_FNAB01000008.1"/>
</dbReference>
<proteinExistence type="predicted"/>
<keyword evidence="3" id="KW-1185">Reference proteome</keyword>
<protein>
    <submittedName>
        <fullName evidence="2">N-acetylglucosaminyl deacetylase, LmbE family</fullName>
    </submittedName>
</protein>
<dbReference type="STRING" id="168276.SAMN05444580_108108"/>
<accession>A0A1G6Z4X3</accession>
<organism evidence="2 3">
    <name type="scientific">Rhodococcus tukisamuensis</name>
    <dbReference type="NCBI Taxonomy" id="168276"/>
    <lineage>
        <taxon>Bacteria</taxon>
        <taxon>Bacillati</taxon>
        <taxon>Actinomycetota</taxon>
        <taxon>Actinomycetes</taxon>
        <taxon>Mycobacteriales</taxon>
        <taxon>Nocardiaceae</taxon>
        <taxon>Rhodococcus</taxon>
    </lineage>
</organism>
<dbReference type="PANTHER" id="PTHR12993">
    <property type="entry name" value="N-ACETYLGLUCOSAMINYL-PHOSPHATIDYLINOSITOL DE-N-ACETYLASE-RELATED"/>
    <property type="match status" value="1"/>
</dbReference>
<dbReference type="InterPro" id="IPR024078">
    <property type="entry name" value="LmbE-like_dom_sf"/>
</dbReference>
<dbReference type="EMBL" id="FNAB01000008">
    <property type="protein sequence ID" value="SDD97581.1"/>
    <property type="molecule type" value="Genomic_DNA"/>
</dbReference>